<evidence type="ECO:0000313" key="1">
    <source>
        <dbReference type="EMBL" id="KAG5633223.1"/>
    </source>
</evidence>
<keyword evidence="2" id="KW-1185">Reference proteome</keyword>
<feature type="non-terminal residue" evidence="1">
    <location>
        <position position="51"/>
    </location>
</feature>
<reference evidence="1" key="2">
    <citation type="submission" date="2021-10" db="EMBL/GenBank/DDBJ databases">
        <title>Phylogenomics reveals ancestral predisposition of the termite-cultivated fungus Termitomyces towards a domesticated lifestyle.</title>
        <authorList>
            <person name="Auxier B."/>
            <person name="Grum-Grzhimaylo A."/>
            <person name="Cardenas M.E."/>
            <person name="Lodge J.D."/>
            <person name="Laessoe T."/>
            <person name="Pedersen O."/>
            <person name="Smith M.E."/>
            <person name="Kuyper T.W."/>
            <person name="Franco-Molano E.A."/>
            <person name="Baroni T.J."/>
            <person name="Aanen D.K."/>
        </authorList>
    </citation>
    <scope>NUCLEOTIDE SEQUENCE</scope>
    <source>
        <strain evidence="1">D49</strain>
    </source>
</reference>
<gene>
    <name evidence="1" type="ORF">H0H81_009741</name>
</gene>
<dbReference type="AlphaFoldDB" id="A0A9P7K1N4"/>
<comment type="caution">
    <text evidence="1">The sequence shown here is derived from an EMBL/GenBank/DDBJ whole genome shotgun (WGS) entry which is preliminary data.</text>
</comment>
<evidence type="ECO:0000313" key="2">
    <source>
        <dbReference type="Proteomes" id="UP000717328"/>
    </source>
</evidence>
<proteinExistence type="predicted"/>
<dbReference type="EMBL" id="JABCKI010008626">
    <property type="protein sequence ID" value="KAG5633223.1"/>
    <property type="molecule type" value="Genomic_DNA"/>
</dbReference>
<reference evidence="1" key="1">
    <citation type="submission" date="2021-02" db="EMBL/GenBank/DDBJ databases">
        <authorList>
            <person name="Nieuwenhuis M."/>
            <person name="Van De Peppel L.J.J."/>
        </authorList>
    </citation>
    <scope>NUCLEOTIDE SEQUENCE</scope>
    <source>
        <strain evidence="1">D49</strain>
    </source>
</reference>
<organism evidence="1 2">
    <name type="scientific">Sphagnurus paluster</name>
    <dbReference type="NCBI Taxonomy" id="117069"/>
    <lineage>
        <taxon>Eukaryota</taxon>
        <taxon>Fungi</taxon>
        <taxon>Dikarya</taxon>
        <taxon>Basidiomycota</taxon>
        <taxon>Agaricomycotina</taxon>
        <taxon>Agaricomycetes</taxon>
        <taxon>Agaricomycetidae</taxon>
        <taxon>Agaricales</taxon>
        <taxon>Tricholomatineae</taxon>
        <taxon>Lyophyllaceae</taxon>
        <taxon>Sphagnurus</taxon>
    </lineage>
</organism>
<accession>A0A9P7K1N4</accession>
<name>A0A9P7K1N4_9AGAR</name>
<protein>
    <submittedName>
        <fullName evidence="1">Uncharacterized protein</fullName>
    </submittedName>
</protein>
<sequence length="51" mass="5425">MAPHTVAAPAPAPDLVDLVEVNLVAKIDEGKKALARYKRAAKGTRKKWGGD</sequence>
<dbReference type="Proteomes" id="UP000717328">
    <property type="component" value="Unassembled WGS sequence"/>
</dbReference>